<keyword evidence="2" id="KW-1185">Reference proteome</keyword>
<evidence type="ECO:0000313" key="2">
    <source>
        <dbReference type="Proteomes" id="UP001355207"/>
    </source>
</evidence>
<dbReference type="GeneID" id="91091145"/>
<sequence>MSKSTTTQPPGSMEIASLISLKHATAYLGEYDHTQSRCKLTYQDMNGIKTFYCHSFAEDHMTDLEGTNLIEREEKPLLYLYKVLTEPNNLKVNKQSLELEDAIIELPFTNGIEQTTQELNCNATLFGFRAHDKHSELECHRVPTSISLTNDSDDSGIKLSDLWTNDSHHKDIKLVIKDTDKATITGHAMNPLASYYTPDSLTVFGVHVKSEKAWKEDIARDPESPGSVAALATRLSKMTGSTSIKTMSRGSSQQASLVAGSVENTDDPIEPYPRGYKCCCSTI</sequence>
<accession>A0AAX4JL71</accession>
<reference evidence="1 2" key="1">
    <citation type="submission" date="2024-01" db="EMBL/GenBank/DDBJ databases">
        <title>Comparative genomics of Cryptococcus and Kwoniella reveals pathogenesis evolution and contrasting modes of karyotype evolution via chromosome fusion or intercentromeric recombination.</title>
        <authorList>
            <person name="Coelho M.A."/>
            <person name="David-Palma M."/>
            <person name="Shea T."/>
            <person name="Bowers K."/>
            <person name="McGinley-Smith S."/>
            <person name="Mohammad A.W."/>
            <person name="Gnirke A."/>
            <person name="Yurkov A.M."/>
            <person name="Nowrousian M."/>
            <person name="Sun S."/>
            <person name="Cuomo C.A."/>
            <person name="Heitman J."/>
        </authorList>
    </citation>
    <scope>NUCLEOTIDE SEQUENCE [LARGE SCALE GENOMIC DNA]</scope>
    <source>
        <strain evidence="1 2">CBS 6074</strain>
    </source>
</reference>
<dbReference type="Proteomes" id="UP001355207">
    <property type="component" value="Chromosome 1"/>
</dbReference>
<proteinExistence type="predicted"/>
<organism evidence="1 2">
    <name type="scientific">Kwoniella dendrophila CBS 6074</name>
    <dbReference type="NCBI Taxonomy" id="1295534"/>
    <lineage>
        <taxon>Eukaryota</taxon>
        <taxon>Fungi</taxon>
        <taxon>Dikarya</taxon>
        <taxon>Basidiomycota</taxon>
        <taxon>Agaricomycotina</taxon>
        <taxon>Tremellomycetes</taxon>
        <taxon>Tremellales</taxon>
        <taxon>Cryptococcaceae</taxon>
        <taxon>Kwoniella</taxon>
    </lineage>
</organism>
<dbReference type="RefSeq" id="XP_066072372.1">
    <property type="nucleotide sequence ID" value="XM_066216275.1"/>
</dbReference>
<dbReference type="AlphaFoldDB" id="A0AAX4JL71"/>
<protein>
    <submittedName>
        <fullName evidence="1">Uncharacterized protein</fullName>
    </submittedName>
</protein>
<name>A0AAX4JL71_9TREE</name>
<dbReference type="EMBL" id="CP144098">
    <property type="protein sequence ID" value="WWC85609.1"/>
    <property type="molecule type" value="Genomic_DNA"/>
</dbReference>
<gene>
    <name evidence="1" type="ORF">L201_000473</name>
</gene>
<evidence type="ECO:0000313" key="1">
    <source>
        <dbReference type="EMBL" id="WWC85609.1"/>
    </source>
</evidence>